<dbReference type="EMBL" id="CP163445">
    <property type="protein sequence ID" value="XDQ80265.1"/>
    <property type="molecule type" value="Genomic_DNA"/>
</dbReference>
<dbReference type="RefSeq" id="WP_369183751.1">
    <property type="nucleotide sequence ID" value="NZ_CP163445.1"/>
</dbReference>
<name>A0AB39TM31_9ACTN</name>
<accession>A0AB39TM31</accession>
<dbReference type="AlphaFoldDB" id="A0AB39TM31"/>
<reference evidence="1" key="1">
    <citation type="submission" date="2024-07" db="EMBL/GenBank/DDBJ databases">
        <authorList>
            <person name="Yu S.T."/>
        </authorList>
    </citation>
    <scope>NUCLEOTIDE SEQUENCE</scope>
    <source>
        <strain evidence="1">Y1</strain>
    </source>
</reference>
<proteinExistence type="predicted"/>
<gene>
    <name evidence="1" type="ORF">AB2U05_18255</name>
</gene>
<evidence type="ECO:0000313" key="1">
    <source>
        <dbReference type="EMBL" id="XDQ80265.1"/>
    </source>
</evidence>
<sequence>MSERSEPDAPMVNVAAYWRGDFTLRPEGRAEDEPDADAPSLARLGRSGITAHGRDLATLLAPAYDAFLG</sequence>
<protein>
    <submittedName>
        <fullName evidence="1">Uncharacterized protein</fullName>
    </submittedName>
</protein>
<organism evidence="1">
    <name type="scientific">Streptomyces sp. Y1</name>
    <dbReference type="NCBI Taxonomy" id="3238634"/>
    <lineage>
        <taxon>Bacteria</taxon>
        <taxon>Bacillati</taxon>
        <taxon>Actinomycetota</taxon>
        <taxon>Actinomycetes</taxon>
        <taxon>Kitasatosporales</taxon>
        <taxon>Streptomycetaceae</taxon>
        <taxon>Streptomyces</taxon>
    </lineage>
</organism>